<protein>
    <submittedName>
        <fullName evidence="1">Uncharacterized protein</fullName>
    </submittedName>
</protein>
<dbReference type="AlphaFoldDB" id="A0A1F6H2T5"/>
<organism evidence="1 2">
    <name type="scientific">Candidatus Lambdaproteobacteria bacterium RIFOXYD2_FULL_56_26</name>
    <dbReference type="NCBI Taxonomy" id="1817773"/>
    <lineage>
        <taxon>Bacteria</taxon>
        <taxon>Pseudomonadati</taxon>
        <taxon>Pseudomonadota</taxon>
        <taxon>Candidatus Lambdaproteobacteria</taxon>
    </lineage>
</organism>
<proteinExistence type="predicted"/>
<name>A0A1F6H2T5_9PROT</name>
<sequence>MIFPFRANEQLLADWVLAQSGPAGIFPQSKGWGLGFTLWQPPGPYRPLFVFQAQQQDETLLLFPLSPPSAASAPLELLLKFPTAGQRVLLCGQSWAEALVAEAKKLLPKPVVLALAENGAELVAGEFANSRLEFRLQGQSLKPQDLVPQMPVNPALVEDETILTRCFLGLFTQLNRRSALGGDWFKLEELLQESLPLYGQLSRPRRKELENLMLVQLQGLLDGPLKGALVLEHYKKKEGSQPVWRLRLPPVEPGRPLLPQTLRRQAQALLWLKNQVNQTSFYDPEIDPL</sequence>
<reference evidence="1 2" key="1">
    <citation type="journal article" date="2016" name="Nat. Commun.">
        <title>Thousands of microbial genomes shed light on interconnected biogeochemical processes in an aquifer system.</title>
        <authorList>
            <person name="Anantharaman K."/>
            <person name="Brown C.T."/>
            <person name="Hug L.A."/>
            <person name="Sharon I."/>
            <person name="Castelle C.J."/>
            <person name="Probst A.J."/>
            <person name="Thomas B.C."/>
            <person name="Singh A."/>
            <person name="Wilkins M.J."/>
            <person name="Karaoz U."/>
            <person name="Brodie E.L."/>
            <person name="Williams K.H."/>
            <person name="Hubbard S.S."/>
            <person name="Banfield J.F."/>
        </authorList>
    </citation>
    <scope>NUCLEOTIDE SEQUENCE [LARGE SCALE GENOMIC DNA]</scope>
</reference>
<dbReference type="EMBL" id="MFNF01000001">
    <property type="protein sequence ID" value="OGH04646.1"/>
    <property type="molecule type" value="Genomic_DNA"/>
</dbReference>
<accession>A0A1F6H2T5</accession>
<evidence type="ECO:0000313" key="2">
    <source>
        <dbReference type="Proteomes" id="UP000177583"/>
    </source>
</evidence>
<dbReference type="Proteomes" id="UP000177583">
    <property type="component" value="Unassembled WGS sequence"/>
</dbReference>
<comment type="caution">
    <text evidence="1">The sequence shown here is derived from an EMBL/GenBank/DDBJ whole genome shotgun (WGS) entry which is preliminary data.</text>
</comment>
<evidence type="ECO:0000313" key="1">
    <source>
        <dbReference type="EMBL" id="OGH04646.1"/>
    </source>
</evidence>
<gene>
    <name evidence="1" type="ORF">A2557_06550</name>
</gene>